<evidence type="ECO:0000313" key="3">
    <source>
        <dbReference type="EMBL" id="AKL93537.1"/>
    </source>
</evidence>
<evidence type="ECO:0000259" key="2">
    <source>
        <dbReference type="Pfam" id="PF08279"/>
    </source>
</evidence>
<dbReference type="Proteomes" id="UP000035704">
    <property type="component" value="Chromosome"/>
</dbReference>
<dbReference type="SUPFAM" id="SSF75500">
    <property type="entry name" value="Putative transcriptional regulator TM1602, C-terminal domain"/>
    <property type="match status" value="1"/>
</dbReference>
<dbReference type="PATRIC" id="fig|84022.5.peg.2237"/>
<dbReference type="OrthoDB" id="9792661at2"/>
<dbReference type="InterPro" id="IPR036388">
    <property type="entry name" value="WH-like_DNA-bd_sf"/>
</dbReference>
<protein>
    <submittedName>
        <fullName evidence="3">Putative small molecule binding protein</fullName>
    </submittedName>
</protein>
<dbReference type="PANTHER" id="PTHR40068:SF1">
    <property type="entry name" value="TRANSCRIPTION REPRESSOR NIAR-RELATED"/>
    <property type="match status" value="1"/>
</dbReference>
<dbReference type="Gene3D" id="3.30.1340.20">
    <property type="entry name" value="3H domain"/>
    <property type="match status" value="1"/>
</dbReference>
<dbReference type="InterPro" id="IPR036390">
    <property type="entry name" value="WH_DNA-bd_sf"/>
</dbReference>
<proteinExistence type="predicted"/>
<name>A0A0D8I5S5_9CLOT</name>
<organism evidence="3 4">
    <name type="scientific">Clostridium aceticum</name>
    <dbReference type="NCBI Taxonomy" id="84022"/>
    <lineage>
        <taxon>Bacteria</taxon>
        <taxon>Bacillati</taxon>
        <taxon>Bacillota</taxon>
        <taxon>Clostridia</taxon>
        <taxon>Eubacteriales</taxon>
        <taxon>Clostridiaceae</taxon>
        <taxon>Clostridium</taxon>
    </lineage>
</organism>
<keyword evidence="4" id="KW-1185">Reference proteome</keyword>
<dbReference type="InterPro" id="IPR026043">
    <property type="entry name" value="NadR"/>
</dbReference>
<dbReference type="PANTHER" id="PTHR40068">
    <property type="entry name" value="TRANSCRIPTION REPRESSOR NIAR-RELATED"/>
    <property type="match status" value="1"/>
</dbReference>
<dbReference type="STRING" id="84022.CACET_c00140"/>
<dbReference type="RefSeq" id="WP_044826325.1">
    <property type="nucleotide sequence ID" value="NZ_CP009687.1"/>
</dbReference>
<feature type="domain" description="3H" evidence="1">
    <location>
        <begin position="72"/>
        <end position="169"/>
    </location>
</feature>
<dbReference type="InterPro" id="IPR013196">
    <property type="entry name" value="HTH_11"/>
</dbReference>
<dbReference type="Pfam" id="PF02829">
    <property type="entry name" value="3H"/>
    <property type="match status" value="1"/>
</dbReference>
<sequence>MNSRERRKAIVMELKEKSKPMKGTELAAYFDVSRQVIVQDIALLRAEGIDIIATPQGYVIPQKDTGKIRKTIVSKHTTYKDMKEELKIMIHHGARILDVIVEHPIYGEIKGILDISYRKELDEFMEKVKNQKAEPLSSLTEGVHIHTVEVPDEETFKKMEEALLEKGYLINE</sequence>
<reference evidence="3 4" key="1">
    <citation type="submission" date="2014-10" db="EMBL/GenBank/DDBJ databases">
        <title>Genome sequence of Clostridium aceticum DSM 1496.</title>
        <authorList>
            <person name="Poehlein A."/>
            <person name="Schiel-Bengelsdorf B."/>
            <person name="Gottschalk G."/>
            <person name="Duerre P."/>
            <person name="Daniel R."/>
        </authorList>
    </citation>
    <scope>NUCLEOTIDE SEQUENCE [LARGE SCALE GENOMIC DNA]</scope>
    <source>
        <strain evidence="3 4">DSM 1496</strain>
    </source>
</reference>
<dbReference type="PIRSF" id="PIRSF037847">
    <property type="entry name" value="NiaR"/>
    <property type="match status" value="1"/>
</dbReference>
<feature type="domain" description="Helix-turn-helix type 11" evidence="2">
    <location>
        <begin position="6"/>
        <end position="58"/>
    </location>
</feature>
<dbReference type="GO" id="GO:0036094">
    <property type="term" value="F:small molecule binding"/>
    <property type="evidence" value="ECO:0007669"/>
    <property type="project" value="InterPro"/>
</dbReference>
<dbReference type="KEGG" id="cace:CACET_c00140"/>
<dbReference type="SUPFAM" id="SSF46785">
    <property type="entry name" value="Winged helix' DNA-binding domain"/>
    <property type="match status" value="1"/>
</dbReference>
<dbReference type="Gene3D" id="1.10.10.10">
    <property type="entry name" value="Winged helix-like DNA-binding domain superfamily/Winged helix DNA-binding domain"/>
    <property type="match status" value="1"/>
</dbReference>
<evidence type="ECO:0000313" key="4">
    <source>
        <dbReference type="Proteomes" id="UP000035704"/>
    </source>
</evidence>
<gene>
    <name evidence="3" type="ORF">CACET_c00140</name>
</gene>
<dbReference type="InterPro" id="IPR035922">
    <property type="entry name" value="3H_dom_sf"/>
</dbReference>
<dbReference type="EMBL" id="CP009687">
    <property type="protein sequence ID" value="AKL93537.1"/>
    <property type="molecule type" value="Genomic_DNA"/>
</dbReference>
<evidence type="ECO:0000259" key="1">
    <source>
        <dbReference type="Pfam" id="PF02829"/>
    </source>
</evidence>
<dbReference type="InterPro" id="IPR004173">
    <property type="entry name" value="3H_domain"/>
</dbReference>
<accession>A0A0D8I5S5</accession>
<dbReference type="AlphaFoldDB" id="A0A0D8I5S5"/>
<dbReference type="Pfam" id="PF08279">
    <property type="entry name" value="HTH_11"/>
    <property type="match status" value="1"/>
</dbReference>